<reference evidence="2" key="1">
    <citation type="submission" date="2021-03" db="EMBL/GenBank/DDBJ databases">
        <title>Comparative genomics and phylogenomic investigation of the class Geoglossomycetes provide insights into ecological specialization and systematics.</title>
        <authorList>
            <person name="Melie T."/>
            <person name="Pirro S."/>
            <person name="Miller A.N."/>
            <person name="Quandt A."/>
        </authorList>
    </citation>
    <scope>NUCLEOTIDE SEQUENCE</scope>
    <source>
        <strain evidence="2">GBOQ0MN5Z8</strain>
    </source>
</reference>
<dbReference type="Proteomes" id="UP000698800">
    <property type="component" value="Unassembled WGS sequence"/>
</dbReference>
<evidence type="ECO:0000313" key="3">
    <source>
        <dbReference type="Proteomes" id="UP000698800"/>
    </source>
</evidence>
<dbReference type="Pfam" id="PF13917">
    <property type="entry name" value="zf-CCHC_3"/>
    <property type="match status" value="2"/>
</dbReference>
<dbReference type="EMBL" id="JAGHQL010000029">
    <property type="protein sequence ID" value="KAH0543606.1"/>
    <property type="molecule type" value="Genomic_DNA"/>
</dbReference>
<name>A0A9P8IAB3_9PEZI</name>
<accession>A0A9P8IAB3</accession>
<proteinExistence type="predicted"/>
<feature type="compositionally biased region" description="Basic and acidic residues" evidence="1">
    <location>
        <begin position="297"/>
        <end position="358"/>
    </location>
</feature>
<feature type="compositionally biased region" description="Low complexity" evidence="1">
    <location>
        <begin position="105"/>
        <end position="116"/>
    </location>
</feature>
<feature type="region of interest" description="Disordered" evidence="1">
    <location>
        <begin position="98"/>
        <end position="358"/>
    </location>
</feature>
<evidence type="ECO:0000256" key="1">
    <source>
        <dbReference type="SAM" id="MobiDB-lite"/>
    </source>
</evidence>
<feature type="compositionally biased region" description="Low complexity" evidence="1">
    <location>
        <begin position="216"/>
        <end position="228"/>
    </location>
</feature>
<sequence length="378" mass="43740">MGERCMVARKRCLLLKRLVLPQRSSGLAALQTRREKMNRYRGPVSVSSAKATASTLCQKCRKRDKLPLPQTLYLASTNISIRHYSYECKVSLQDRPYVSRPSRTQQLLNPKLQPKLTSDVPNDLLRKKGVADEQLAKKAEERGRKRDREESNSPPPMSRKRSRSVSSYSSVSTISTTLSMTPPSRRSIHKDEYFHLSQRSPPPVPVRSSARKRQRSISSSMSYSSFSSYEDRRPASEGPNRNTRRKHGSSSPGERGRRRSRSRSVERNRTSNRHDRSRSVQLSRVARNRRSLTPEGPRGDFQRNGTRRDQKMRDRSPFQDNWRLRADHRDNDRYGSSSHRVDENRMQRDTKRAHVPRDRSLSPFSKRLALTQALNMGR</sequence>
<gene>
    <name evidence="2" type="ORF">FGG08_002044</name>
</gene>
<dbReference type="AlphaFoldDB" id="A0A9P8IAB3"/>
<feature type="compositionally biased region" description="Basic and acidic residues" evidence="1">
    <location>
        <begin position="124"/>
        <end position="151"/>
    </location>
</feature>
<organism evidence="2 3">
    <name type="scientific">Glutinoglossum americanum</name>
    <dbReference type="NCBI Taxonomy" id="1670608"/>
    <lineage>
        <taxon>Eukaryota</taxon>
        <taxon>Fungi</taxon>
        <taxon>Dikarya</taxon>
        <taxon>Ascomycota</taxon>
        <taxon>Pezizomycotina</taxon>
        <taxon>Geoglossomycetes</taxon>
        <taxon>Geoglossales</taxon>
        <taxon>Geoglossaceae</taxon>
        <taxon>Glutinoglossum</taxon>
    </lineage>
</organism>
<feature type="compositionally biased region" description="Low complexity" evidence="1">
    <location>
        <begin position="164"/>
        <end position="179"/>
    </location>
</feature>
<dbReference type="OrthoDB" id="437973at2759"/>
<feature type="compositionally biased region" description="Basic and acidic residues" evidence="1">
    <location>
        <begin position="263"/>
        <end position="278"/>
    </location>
</feature>
<evidence type="ECO:0000313" key="2">
    <source>
        <dbReference type="EMBL" id="KAH0543606.1"/>
    </source>
</evidence>
<protein>
    <submittedName>
        <fullName evidence="2">Uncharacterized protein</fullName>
    </submittedName>
</protein>
<comment type="caution">
    <text evidence="2">The sequence shown here is derived from an EMBL/GenBank/DDBJ whole genome shotgun (WGS) entry which is preliminary data.</text>
</comment>
<keyword evidence="3" id="KW-1185">Reference proteome</keyword>